<dbReference type="EMBL" id="JQIF01000009">
    <property type="protein sequence ID" value="KGJ54791.1"/>
    <property type="molecule type" value="Genomic_DNA"/>
</dbReference>
<dbReference type="GO" id="GO:0016747">
    <property type="term" value="F:acyltransferase activity, transferring groups other than amino-acyl groups"/>
    <property type="evidence" value="ECO:0007669"/>
    <property type="project" value="InterPro"/>
</dbReference>
<dbReference type="InterPro" id="IPR000182">
    <property type="entry name" value="GNAT_dom"/>
</dbReference>
<dbReference type="SUPFAM" id="SSF55729">
    <property type="entry name" value="Acyl-CoA N-acyltransferases (Nat)"/>
    <property type="match status" value="1"/>
</dbReference>
<keyword evidence="2" id="KW-0808">Transferase</keyword>
<dbReference type="Pfam" id="PF00583">
    <property type="entry name" value="Acetyltransf_1"/>
    <property type="match status" value="1"/>
</dbReference>
<organism evidence="2 3">
    <name type="scientific">Clostridium innocuum</name>
    <dbReference type="NCBI Taxonomy" id="1522"/>
    <lineage>
        <taxon>Bacteria</taxon>
        <taxon>Bacillati</taxon>
        <taxon>Bacillota</taxon>
        <taxon>Clostridia</taxon>
        <taxon>Eubacteriales</taxon>
        <taxon>Clostridiaceae</taxon>
        <taxon>Clostridium</taxon>
    </lineage>
</organism>
<dbReference type="PROSITE" id="PS51186">
    <property type="entry name" value="GNAT"/>
    <property type="match status" value="1"/>
</dbReference>
<evidence type="ECO:0000313" key="3">
    <source>
        <dbReference type="Proteomes" id="UP000030008"/>
    </source>
</evidence>
<feature type="domain" description="N-acetyltransferase" evidence="1">
    <location>
        <begin position="10"/>
        <end position="167"/>
    </location>
</feature>
<dbReference type="Proteomes" id="UP000030008">
    <property type="component" value="Unassembled WGS sequence"/>
</dbReference>
<name>A0A099IB52_CLOIN</name>
<protein>
    <submittedName>
        <fullName evidence="2">GNAT family acetyltransferase</fullName>
    </submittedName>
</protein>
<accession>A0A099IB52</accession>
<dbReference type="AlphaFoldDB" id="A0A099IB52"/>
<reference evidence="2 3" key="1">
    <citation type="submission" date="2014-08" db="EMBL/GenBank/DDBJ databases">
        <title>Clostridium innocuum, an unnegligible vancomycin-resistant pathogen causing extra-intestinal infections.</title>
        <authorList>
            <person name="Feng Y."/>
            <person name="Chiu C.-H."/>
        </authorList>
    </citation>
    <scope>NUCLEOTIDE SEQUENCE [LARGE SCALE GENOMIC DNA]</scope>
    <source>
        <strain evidence="2 3">AN88</strain>
    </source>
</reference>
<dbReference type="RefSeq" id="WP_044903771.1">
    <property type="nucleotide sequence ID" value="NZ_JQIF01000009.1"/>
</dbReference>
<dbReference type="CDD" id="cd04301">
    <property type="entry name" value="NAT_SF"/>
    <property type="match status" value="1"/>
</dbReference>
<gene>
    <name evidence="2" type="ORF">CIAN88_02260</name>
</gene>
<sequence>MKLTDFSDTFHVRRLCPEDVENIYALCKANKTYYKYFKTAPTHENIMEDLSRTPPGKTADDKYFLGFFQKDQTLIAILDLIFDYPKPQVAYIGLLMLDVSEQGKGTGSNIMKGVFKQLANQGITCVRLGCIHGNVEAASFWKHNGFYTFKEQLQAVDDQVDLMEKVL</sequence>
<proteinExistence type="predicted"/>
<dbReference type="InterPro" id="IPR016181">
    <property type="entry name" value="Acyl_CoA_acyltransferase"/>
</dbReference>
<dbReference type="Gene3D" id="3.40.630.30">
    <property type="match status" value="1"/>
</dbReference>
<comment type="caution">
    <text evidence="2">The sequence shown here is derived from an EMBL/GenBank/DDBJ whole genome shotgun (WGS) entry which is preliminary data.</text>
</comment>
<evidence type="ECO:0000313" key="2">
    <source>
        <dbReference type="EMBL" id="KGJ54791.1"/>
    </source>
</evidence>
<evidence type="ECO:0000259" key="1">
    <source>
        <dbReference type="PROSITE" id="PS51186"/>
    </source>
</evidence>